<evidence type="ECO:0000313" key="1">
    <source>
        <dbReference type="EMBL" id="CAH0046564.1"/>
    </source>
</evidence>
<dbReference type="OrthoDB" id="5427399at2759"/>
<evidence type="ECO:0008006" key="3">
    <source>
        <dbReference type="Google" id="ProtNLM"/>
    </source>
</evidence>
<evidence type="ECO:0000313" key="2">
    <source>
        <dbReference type="Proteomes" id="UP000775872"/>
    </source>
</evidence>
<reference evidence="2" key="1">
    <citation type="submission" date="2019-06" db="EMBL/GenBank/DDBJ databases">
        <authorList>
            <person name="Broberg M."/>
        </authorList>
    </citation>
    <scope>NUCLEOTIDE SEQUENCE [LARGE SCALE GENOMIC DNA]</scope>
</reference>
<protein>
    <recommendedName>
        <fullName evidence="3">F-box domain-containing protein</fullName>
    </recommendedName>
</protein>
<dbReference type="EMBL" id="CABFOC020000015">
    <property type="protein sequence ID" value="CAH0046564.1"/>
    <property type="molecule type" value="Genomic_DNA"/>
</dbReference>
<dbReference type="SUPFAM" id="SSF52047">
    <property type="entry name" value="RNI-like"/>
    <property type="match status" value="1"/>
</dbReference>
<dbReference type="Proteomes" id="UP000775872">
    <property type="component" value="Unassembled WGS sequence"/>
</dbReference>
<comment type="caution">
    <text evidence="1">The sequence shown here is derived from an EMBL/GenBank/DDBJ whole genome shotgun (WGS) entry which is preliminary data.</text>
</comment>
<reference evidence="1 2" key="2">
    <citation type="submission" date="2021-10" db="EMBL/GenBank/DDBJ databases">
        <authorList>
            <person name="Piombo E."/>
        </authorList>
    </citation>
    <scope>NUCLEOTIDE SEQUENCE [LARGE SCALE GENOMIC DNA]</scope>
</reference>
<accession>A0A9N9Z007</accession>
<gene>
    <name evidence="1" type="ORF">CSOL1703_00012797</name>
</gene>
<organism evidence="1 2">
    <name type="scientific">Clonostachys solani</name>
    <dbReference type="NCBI Taxonomy" id="160281"/>
    <lineage>
        <taxon>Eukaryota</taxon>
        <taxon>Fungi</taxon>
        <taxon>Dikarya</taxon>
        <taxon>Ascomycota</taxon>
        <taxon>Pezizomycotina</taxon>
        <taxon>Sordariomycetes</taxon>
        <taxon>Hypocreomycetidae</taxon>
        <taxon>Hypocreales</taxon>
        <taxon>Bionectriaceae</taxon>
        <taxon>Clonostachys</taxon>
    </lineage>
</organism>
<keyword evidence="2" id="KW-1185">Reference proteome</keyword>
<name>A0A9N9Z007_9HYPO</name>
<dbReference type="InterPro" id="IPR032675">
    <property type="entry name" value="LRR_dom_sf"/>
</dbReference>
<dbReference type="Gene3D" id="3.80.10.10">
    <property type="entry name" value="Ribonuclease Inhibitor"/>
    <property type="match status" value="1"/>
</dbReference>
<dbReference type="AlphaFoldDB" id="A0A9N9Z007"/>
<proteinExistence type="predicted"/>
<sequence length="632" mass="71838">MSTLIQPFITAMATGGLVLLPPEVLFTILENDCLNLEDIACLRLTCRPLSESTASILFRRIIISPLRQDRWAFENICRSPHLAQHVREVEWAELAWFPGYFNHFIWANPEGPGFMSSQSDFMLHNTVTLLDEVCAEEFWLPAVIRDRMAARISPLPYNEELFNREEAVEEFIPIFFELLGLLPHLHTMASRPMSSKRMIRSPQYSVRVGHIQAQTPEWPISNWNQSNDGLLLFILPAMAILPIPVRRLAWQDELPGNGAFGALRPDAFTQLDTLSISLSTAFFFFPLPITEKLTRLDTCLDACNNVRHLSLAVESEYASERQINHCIITTSLLRYSPGTRQSNWRRLVSLNLTSMEIEDHVLVAVVSESAETLRHLYLQECNTTLGGLKKLSKIPGLRLRSAQILGEYPKSQCHRIPEQKLLEFLNGQKVPEGEDVQMCTSLDETLEEDASDIQPPDYETCPHRMFDDDCPESFTNILVMTLPAALDGVTSSDDSEFGPTWLNSADIDDSDQSVVERVQNGPKWLWNRCCDNNNTERQIYFTQVPDSHPDGLPTVVWRFTNRHGLSYIGSEPLEGFEDWDPEQGDVEEPLPYSAEMDESIQAANLEAPPPGVVLYDRNDAFRAQLFYYQVSE</sequence>